<evidence type="ECO:0000256" key="7">
    <source>
        <dbReference type="SAM" id="Phobius"/>
    </source>
</evidence>
<dbReference type="AlphaFoldDB" id="A0A512TMP0"/>
<dbReference type="PANTHER" id="PTHR34229:SF1">
    <property type="entry name" value="METAL TRANSPORT PROTEIN HI_1621-RELATED"/>
    <property type="match status" value="1"/>
</dbReference>
<evidence type="ECO:0000256" key="4">
    <source>
        <dbReference type="ARBA" id="ARBA00022692"/>
    </source>
</evidence>
<evidence type="ECO:0000313" key="9">
    <source>
        <dbReference type="EMBL" id="GEQ21268.1"/>
    </source>
</evidence>
<feature type="transmembrane region" description="Helical" evidence="7">
    <location>
        <begin position="40"/>
        <end position="60"/>
    </location>
</feature>
<dbReference type="PANTHER" id="PTHR34229">
    <property type="entry name" value="METAL TRANSPORT PROTEIN HI_1621-RELATED"/>
    <property type="match status" value="1"/>
</dbReference>
<evidence type="ECO:0000256" key="2">
    <source>
        <dbReference type="ARBA" id="ARBA00022448"/>
    </source>
</evidence>
<dbReference type="GO" id="GO:0005886">
    <property type="term" value="C:plasma membrane"/>
    <property type="evidence" value="ECO:0007669"/>
    <property type="project" value="UniProtKB-SubCell"/>
</dbReference>
<dbReference type="EMBL" id="BKBC01000019">
    <property type="protein sequence ID" value="GEQ21268.1"/>
    <property type="molecule type" value="Genomic_DNA"/>
</dbReference>
<feature type="transmembrane region" description="Helical" evidence="7">
    <location>
        <begin position="300"/>
        <end position="324"/>
    </location>
</feature>
<feature type="transmembrane region" description="Helical" evidence="7">
    <location>
        <begin position="72"/>
        <end position="98"/>
    </location>
</feature>
<feature type="transmembrane region" description="Helical" evidence="7">
    <location>
        <begin position="140"/>
        <end position="161"/>
    </location>
</feature>
<dbReference type="Gene3D" id="1.10.1760.20">
    <property type="match status" value="1"/>
</dbReference>
<dbReference type="Proteomes" id="UP000321089">
    <property type="component" value="Unassembled WGS sequence"/>
</dbReference>
<organism evidence="9 10">
    <name type="scientific">Clostridium butyricum</name>
    <dbReference type="NCBI Taxonomy" id="1492"/>
    <lineage>
        <taxon>Bacteria</taxon>
        <taxon>Bacillati</taxon>
        <taxon>Bacillota</taxon>
        <taxon>Clostridia</taxon>
        <taxon>Eubacteriales</taxon>
        <taxon>Clostridiaceae</taxon>
        <taxon>Clostridium</taxon>
    </lineage>
</organism>
<reference evidence="9 10" key="1">
    <citation type="submission" date="2019-07" db="EMBL/GenBank/DDBJ databases">
        <title>Whole genome shotgun sequence of Clostridium butyricum NBRC 3858.</title>
        <authorList>
            <person name="Hosoyama A."/>
            <person name="Uohara A."/>
            <person name="Ohji S."/>
            <person name="Ichikawa N."/>
        </authorList>
    </citation>
    <scope>NUCLEOTIDE SEQUENCE [LARGE SCALE GENOMIC DNA]</scope>
    <source>
        <strain evidence="9 10">NBRC 3858</strain>
    </source>
</reference>
<protein>
    <submittedName>
        <fullName evidence="9">Cobalamin biosynthesis protein CbiM</fullName>
    </submittedName>
</protein>
<dbReference type="Pfam" id="PF01891">
    <property type="entry name" value="CbiM"/>
    <property type="match status" value="1"/>
</dbReference>
<feature type="transmembrane region" description="Helical" evidence="7">
    <location>
        <begin position="104"/>
        <end position="128"/>
    </location>
</feature>
<dbReference type="Pfam" id="PF13190">
    <property type="entry name" value="PDGLE"/>
    <property type="match status" value="1"/>
</dbReference>
<keyword evidence="2" id="KW-0813">Transport</keyword>
<evidence type="ECO:0000313" key="10">
    <source>
        <dbReference type="Proteomes" id="UP000321089"/>
    </source>
</evidence>
<keyword evidence="6 7" id="KW-0472">Membrane</keyword>
<dbReference type="GO" id="GO:0000041">
    <property type="term" value="P:transition metal ion transport"/>
    <property type="evidence" value="ECO:0007669"/>
    <property type="project" value="InterPro"/>
</dbReference>
<evidence type="ECO:0000256" key="1">
    <source>
        <dbReference type="ARBA" id="ARBA00004651"/>
    </source>
</evidence>
<evidence type="ECO:0000256" key="3">
    <source>
        <dbReference type="ARBA" id="ARBA00022475"/>
    </source>
</evidence>
<comment type="caution">
    <text evidence="9">The sequence shown here is derived from an EMBL/GenBank/DDBJ whole genome shotgun (WGS) entry which is preliminary data.</text>
</comment>
<evidence type="ECO:0000259" key="8">
    <source>
        <dbReference type="Pfam" id="PF13190"/>
    </source>
</evidence>
<dbReference type="InterPro" id="IPR025937">
    <property type="entry name" value="PDGLE_dom"/>
</dbReference>
<name>A0A512TMP0_CLOBU</name>
<gene>
    <name evidence="9" type="primary">nikMN_1</name>
    <name evidence="9" type="ORF">CBU02nite_17740</name>
</gene>
<feature type="domain" description="PDGLE" evidence="8">
    <location>
        <begin position="226"/>
        <end position="325"/>
    </location>
</feature>
<feature type="transmembrane region" description="Helical" evidence="7">
    <location>
        <begin position="181"/>
        <end position="202"/>
    </location>
</feature>
<keyword evidence="3" id="KW-1003">Cell membrane</keyword>
<keyword evidence="4 7" id="KW-0812">Transmembrane</keyword>
<dbReference type="InterPro" id="IPR002751">
    <property type="entry name" value="CbiM/NikMN"/>
</dbReference>
<dbReference type="RefSeq" id="WP_146868383.1">
    <property type="nucleotide sequence ID" value="NZ_BKBC01000019.1"/>
</dbReference>
<evidence type="ECO:0000256" key="5">
    <source>
        <dbReference type="ARBA" id="ARBA00022989"/>
    </source>
</evidence>
<accession>A0A512TMP0</accession>
<comment type="subcellular location">
    <subcellularLocation>
        <location evidence="1">Cell membrane</location>
        <topology evidence="1">Multi-pass membrane protein</topology>
    </subcellularLocation>
</comment>
<sequence length="334" mass="35753">MHMSDALISPEVAGVMGAVTTATLGWCVHKAKNNLEEKKIPLMGVMGAFVFCAQMINFTIPGTGSSGHIGGGLILAAVLGPIPAFLVLATVIAIQALFFADGGILALGCNIFNMGFYSCLVFYPLLFGKLMKNSYSKKRIIIASIVTSVIALQFGAFSVVLETLMSGRSQLPFNSFIILMQPIHFAIGIGEGLITGAVLCYIHSIRPEILEFANNDKKLSPGVSVKKIILSMVVLTGIIGGVFSLYASEYPDGLEWSIGNITSEEELSYEGQPYEISENIQKASSFMPDYSFKNNEDVKIGTSVAGLAGGTITFVVALLIGIVISKIKKLRRSY</sequence>
<keyword evidence="5 7" id="KW-1133">Transmembrane helix</keyword>
<evidence type="ECO:0000256" key="6">
    <source>
        <dbReference type="ARBA" id="ARBA00023136"/>
    </source>
</evidence>
<feature type="transmembrane region" description="Helical" evidence="7">
    <location>
        <begin position="228"/>
        <end position="247"/>
    </location>
</feature>
<proteinExistence type="predicted"/>